<proteinExistence type="predicted"/>
<keyword evidence="1" id="KW-0472">Membrane</keyword>
<evidence type="ECO:0000313" key="2">
    <source>
        <dbReference type="EMBL" id="MFC0076121.1"/>
    </source>
</evidence>
<protein>
    <submittedName>
        <fullName evidence="2">Uncharacterized protein</fullName>
    </submittedName>
</protein>
<feature type="transmembrane region" description="Helical" evidence="1">
    <location>
        <begin position="93"/>
        <end position="112"/>
    </location>
</feature>
<keyword evidence="3" id="KW-1185">Reference proteome</keyword>
<dbReference type="RefSeq" id="WP_379683164.1">
    <property type="nucleotide sequence ID" value="NZ_JBHLYW010000003.1"/>
</dbReference>
<comment type="caution">
    <text evidence="2">The sequence shown here is derived from an EMBL/GenBank/DDBJ whole genome shotgun (WGS) entry which is preliminary data.</text>
</comment>
<evidence type="ECO:0000313" key="3">
    <source>
        <dbReference type="Proteomes" id="UP001589734"/>
    </source>
</evidence>
<dbReference type="EMBL" id="JBHLYW010000003">
    <property type="protein sequence ID" value="MFC0076121.1"/>
    <property type="molecule type" value="Genomic_DNA"/>
</dbReference>
<dbReference type="Proteomes" id="UP001589734">
    <property type="component" value="Unassembled WGS sequence"/>
</dbReference>
<gene>
    <name evidence="2" type="ORF">ACFFLS_03650</name>
</gene>
<evidence type="ECO:0000256" key="1">
    <source>
        <dbReference type="SAM" id="Phobius"/>
    </source>
</evidence>
<keyword evidence="1" id="KW-1133">Transmembrane helix</keyword>
<name>A0ABV6BNB0_9FLAO</name>
<accession>A0ABV6BNB0</accession>
<sequence length="152" mass="17640">MALFLKKKIIYTSLEKKDLIEILQKNIEPFKKDNSSFLFEGKIDANGNFNISPTFDYNARNQIRPEIKGIISGKPEKKLEIEITFDLPNTIKGLIGIVIIINLIACLILCFNNFFLKWYMVLFAIIFFCSFTYAIYDQKVKKSLSILEKLLK</sequence>
<keyword evidence="1" id="KW-0812">Transmembrane</keyword>
<organism evidence="2 3">
    <name type="scientific">Flavobacterium procerum</name>
    <dbReference type="NCBI Taxonomy" id="1455569"/>
    <lineage>
        <taxon>Bacteria</taxon>
        <taxon>Pseudomonadati</taxon>
        <taxon>Bacteroidota</taxon>
        <taxon>Flavobacteriia</taxon>
        <taxon>Flavobacteriales</taxon>
        <taxon>Flavobacteriaceae</taxon>
        <taxon>Flavobacterium</taxon>
    </lineage>
</organism>
<reference evidence="2 3" key="1">
    <citation type="submission" date="2024-09" db="EMBL/GenBank/DDBJ databases">
        <authorList>
            <person name="Sun Q."/>
            <person name="Mori K."/>
        </authorList>
    </citation>
    <scope>NUCLEOTIDE SEQUENCE [LARGE SCALE GENOMIC DNA]</scope>
    <source>
        <strain evidence="2 3">CGMCC 1.12926</strain>
    </source>
</reference>
<feature type="transmembrane region" description="Helical" evidence="1">
    <location>
        <begin position="118"/>
        <end position="136"/>
    </location>
</feature>